<feature type="compositionally biased region" description="Basic and acidic residues" evidence="1">
    <location>
        <begin position="591"/>
        <end position="609"/>
    </location>
</feature>
<reference evidence="4" key="1">
    <citation type="submission" date="2022-03" db="EMBL/GenBank/DDBJ databases">
        <authorList>
            <person name="Martin C."/>
        </authorList>
    </citation>
    <scope>NUCLEOTIDE SEQUENCE</scope>
</reference>
<gene>
    <name evidence="4" type="ORF">OFUS_LOCUS21435</name>
</gene>
<dbReference type="Proteomes" id="UP000749559">
    <property type="component" value="Unassembled WGS sequence"/>
</dbReference>
<dbReference type="PANTHER" id="PTHR23025:SF3">
    <property type="entry name" value="HORMONE-SENSITIVE LIPASE"/>
    <property type="match status" value="1"/>
</dbReference>
<proteinExistence type="predicted"/>
<feature type="compositionally biased region" description="Polar residues" evidence="1">
    <location>
        <begin position="578"/>
        <end position="589"/>
    </location>
</feature>
<dbReference type="GO" id="GO:0004771">
    <property type="term" value="F:sterol ester esterase activity"/>
    <property type="evidence" value="ECO:0007669"/>
    <property type="project" value="TreeGrafter"/>
</dbReference>
<dbReference type="Pfam" id="PF06350">
    <property type="entry name" value="HSL_N"/>
    <property type="match status" value="1"/>
</dbReference>
<dbReference type="InterPro" id="IPR013094">
    <property type="entry name" value="AB_hydrolase_3"/>
</dbReference>
<evidence type="ECO:0000313" key="4">
    <source>
        <dbReference type="EMBL" id="CAH1797098.1"/>
    </source>
</evidence>
<feature type="compositionally biased region" description="Low complexity" evidence="1">
    <location>
        <begin position="510"/>
        <end position="529"/>
    </location>
</feature>
<feature type="domain" description="Hormone-sensitive lipase N-terminal" evidence="2">
    <location>
        <begin position="19"/>
        <end position="329"/>
    </location>
</feature>
<dbReference type="GO" id="GO:0004806">
    <property type="term" value="F:triacylglycerol lipase activity"/>
    <property type="evidence" value="ECO:0007669"/>
    <property type="project" value="TreeGrafter"/>
</dbReference>
<feature type="region of interest" description="Disordered" evidence="1">
    <location>
        <begin position="548"/>
        <end position="635"/>
    </location>
</feature>
<dbReference type="GO" id="GO:0005829">
    <property type="term" value="C:cytosol"/>
    <property type="evidence" value="ECO:0007669"/>
    <property type="project" value="TreeGrafter"/>
</dbReference>
<dbReference type="GO" id="GO:0019433">
    <property type="term" value="P:triglyceride catabolic process"/>
    <property type="evidence" value="ECO:0007669"/>
    <property type="project" value="TreeGrafter"/>
</dbReference>
<name>A0A8S4PSU7_OWEFU</name>
<keyword evidence="5" id="KW-1185">Reference proteome</keyword>
<evidence type="ECO:0000259" key="3">
    <source>
        <dbReference type="Pfam" id="PF07859"/>
    </source>
</evidence>
<dbReference type="InterPro" id="IPR029058">
    <property type="entry name" value="AB_hydrolase_fold"/>
</dbReference>
<organism evidence="4 5">
    <name type="scientific">Owenia fusiformis</name>
    <name type="common">Polychaete worm</name>
    <dbReference type="NCBI Taxonomy" id="6347"/>
    <lineage>
        <taxon>Eukaryota</taxon>
        <taxon>Metazoa</taxon>
        <taxon>Spiralia</taxon>
        <taxon>Lophotrochozoa</taxon>
        <taxon>Annelida</taxon>
        <taxon>Polychaeta</taxon>
        <taxon>Sedentaria</taxon>
        <taxon>Canalipalpata</taxon>
        <taxon>Sabellida</taxon>
        <taxon>Oweniida</taxon>
        <taxon>Oweniidae</taxon>
        <taxon>Owenia</taxon>
    </lineage>
</organism>
<accession>A0A8S4PSU7</accession>
<protein>
    <recommendedName>
        <fullName evidence="6">Hormone-sensitive lipase</fullName>
    </recommendedName>
</protein>
<feature type="domain" description="Alpha/beta hydrolase fold-3" evidence="3">
    <location>
        <begin position="773"/>
        <end position="823"/>
    </location>
</feature>
<evidence type="ECO:0000313" key="5">
    <source>
        <dbReference type="Proteomes" id="UP000749559"/>
    </source>
</evidence>
<dbReference type="SUPFAM" id="SSF53474">
    <property type="entry name" value="alpha/beta-Hydrolases"/>
    <property type="match status" value="1"/>
</dbReference>
<dbReference type="EMBL" id="CAIIXF020000010">
    <property type="protein sequence ID" value="CAH1797098.1"/>
    <property type="molecule type" value="Genomic_DNA"/>
</dbReference>
<comment type="caution">
    <text evidence="4">The sequence shown here is derived from an EMBL/GenBank/DDBJ whole genome shotgun (WGS) entry which is preliminary data.</text>
</comment>
<dbReference type="AlphaFoldDB" id="A0A8S4PSU7"/>
<sequence length="880" mass="98147">MTQVPEKDVLYGRKLKELFKTLRSSAIDNAEYFQSNSTDTNVKFYKIFCAMHEHLDVGVEPSVEFILNIAHAFDFKPSVPANGYRSVVKIVEKCCLHLVQLTRHITVNRGTFMFRSIRGTHYVKELDAYVKVLTQLRAVLHYLQKLVSYCKDGDLFAQEEMLKDEAAEKLLVESEGLDQEAFYGRCVGFQFCQSMQRPLQVIGVAMASFSESYQESSSFLQFANSFINSGKYLLDPELRAKQIVSITRNSTIQFCKAFWGITDTDVLHQLPMLACPAVEVDHMIKIPAEPLDVSRRKGREKLTVLPPSAHNGPGPVHVRLISYELRKGQFPIDKTTTRESKVHPKSPCLLVHCHGGGFVAQSSKSHQVYLRHWAKDLGIPIVSIDYSLAPESPFPRALEEIFFAYCWILNNFHQLGTTGERICFAGDSAGGNLMISTTLALIKRGLRLPDGLMAAYSPVLVRYIPSPSRALSIMDPLLPVGILLRCLAAYSGFADPTDTKDATMTTEQHSNNNDANSNATTNADFSIDSASDDDTISDDQEDVLFEATARRNSPPAAVHKPSPSRAQSKSPVKEQDQSDPSMKSKSIVDTNKLKVTHDNVNKSIDKPSNDKSNSVAKGARRSPASPSRMHRVSSAMASLGELEEGLQDLDTYTSDMPQNAIDEDSSESKIDQVIRKDINKSSPFPEVDSGSITKPTKSIKIQSLPLNTHGKNGLTRHQRSTSYHNFNFPSNLSSPSSPNSDDYFRMEFELEQDQARQPSTSPLQQLRHLPIPNNPFMSPLLASDELLKQFPPVFLVACTLDPILDDNVAFAKKLESLGTKVCLDVSAKRQSLQEIYVSQELEASLCNSKSQCDWLLVFVSQILIGQFMTNEMQYCVYLNQ</sequence>
<feature type="domain" description="Alpha/beta hydrolase fold-3" evidence="3">
    <location>
        <begin position="350"/>
        <end position="496"/>
    </location>
</feature>
<feature type="region of interest" description="Disordered" evidence="1">
    <location>
        <begin position="497"/>
        <end position="536"/>
    </location>
</feature>
<dbReference type="OrthoDB" id="408631at2759"/>
<dbReference type="Gene3D" id="3.40.50.1820">
    <property type="entry name" value="alpha/beta hydrolase"/>
    <property type="match status" value="2"/>
</dbReference>
<dbReference type="Pfam" id="PF07859">
    <property type="entry name" value="Abhydrolase_3"/>
    <property type="match status" value="2"/>
</dbReference>
<evidence type="ECO:0008006" key="6">
    <source>
        <dbReference type="Google" id="ProtNLM"/>
    </source>
</evidence>
<dbReference type="InterPro" id="IPR010468">
    <property type="entry name" value="HSL_N"/>
</dbReference>
<dbReference type="GO" id="GO:0008203">
    <property type="term" value="P:cholesterol metabolic process"/>
    <property type="evidence" value="ECO:0007669"/>
    <property type="project" value="InterPro"/>
</dbReference>
<evidence type="ECO:0000259" key="2">
    <source>
        <dbReference type="Pfam" id="PF06350"/>
    </source>
</evidence>
<evidence type="ECO:0000256" key="1">
    <source>
        <dbReference type="SAM" id="MobiDB-lite"/>
    </source>
</evidence>
<dbReference type="PANTHER" id="PTHR23025">
    <property type="entry name" value="TRIACYLGLYCEROL LIPASE"/>
    <property type="match status" value="1"/>
</dbReference>